<keyword evidence="3" id="KW-1185">Reference proteome</keyword>
<evidence type="ECO:0000259" key="1">
    <source>
        <dbReference type="Pfam" id="PF00583"/>
    </source>
</evidence>
<protein>
    <submittedName>
        <fullName evidence="2">GCN5-related N-acetyltransferase</fullName>
    </submittedName>
</protein>
<keyword evidence="2" id="KW-0808">Transferase</keyword>
<name>H7EMX5_9SPIR</name>
<accession>H7EMX5</accession>
<dbReference type="STRING" id="907348.TresaDRAFT_0864"/>
<dbReference type="eggNOG" id="COG0456">
    <property type="taxonomic scope" value="Bacteria"/>
</dbReference>
<dbReference type="InterPro" id="IPR000182">
    <property type="entry name" value="GNAT_dom"/>
</dbReference>
<dbReference type="Gene3D" id="3.40.630.30">
    <property type="match status" value="1"/>
</dbReference>
<gene>
    <name evidence="2" type="ORF">TresaDRAFT_0864</name>
</gene>
<dbReference type="GO" id="GO:0016747">
    <property type="term" value="F:acyltransferase activity, transferring groups other than amino-acyl groups"/>
    <property type="evidence" value="ECO:0007669"/>
    <property type="project" value="InterPro"/>
</dbReference>
<comment type="caution">
    <text evidence="2">The sequence shown here is derived from an EMBL/GenBank/DDBJ whole genome shotgun (WGS) entry which is preliminary data.</text>
</comment>
<dbReference type="AlphaFoldDB" id="H7EMX5"/>
<evidence type="ECO:0000313" key="3">
    <source>
        <dbReference type="Proteomes" id="UP000003571"/>
    </source>
</evidence>
<organism evidence="2 3">
    <name type="scientific">Treponema saccharophilum DSM 2985</name>
    <dbReference type="NCBI Taxonomy" id="907348"/>
    <lineage>
        <taxon>Bacteria</taxon>
        <taxon>Pseudomonadati</taxon>
        <taxon>Spirochaetota</taxon>
        <taxon>Spirochaetia</taxon>
        <taxon>Spirochaetales</taxon>
        <taxon>Treponemataceae</taxon>
        <taxon>Treponema</taxon>
    </lineage>
</organism>
<dbReference type="InterPro" id="IPR016181">
    <property type="entry name" value="Acyl_CoA_acyltransferase"/>
</dbReference>
<feature type="domain" description="N-acetyltransferase" evidence="1">
    <location>
        <begin position="220"/>
        <end position="286"/>
    </location>
</feature>
<proteinExistence type="predicted"/>
<evidence type="ECO:0000313" key="2">
    <source>
        <dbReference type="EMBL" id="EIC01039.1"/>
    </source>
</evidence>
<dbReference type="EMBL" id="AGRW01000052">
    <property type="protein sequence ID" value="EIC01039.1"/>
    <property type="molecule type" value="Genomic_DNA"/>
</dbReference>
<dbReference type="PATRIC" id="fig|907348.3.peg.2280"/>
<sequence>MFPLSEPVISEIIFAMENQTEEFVLVASAQKGVSVVPFSSLSYDSDSAQDSGIRPEDIYSLPKWFSSDGFNLLESFAKSLCSSPVRDELLGVLSNGRGVFKNFKNVLKNHPDIERDFHRFKERKMRSRVEEWYASLRENWSQEKSADGDTLSLCLISDGFSFSRYDRKAESGCVESELRIFSEKKEDELKAAYPGDAGVLLADFWNIRSSCALGEIGGADGFVCRTASDDFVGCLLFSSGPADARESATLTTCFVKDGFHGLGIAERLFETCVSFMRGHGIRTFFVADFFMSESLEKVLFGLGFEKIHSFYVARFF</sequence>
<dbReference type="Pfam" id="PF00583">
    <property type="entry name" value="Acetyltransf_1"/>
    <property type="match status" value="1"/>
</dbReference>
<reference evidence="2 3" key="1">
    <citation type="submission" date="2011-09" db="EMBL/GenBank/DDBJ databases">
        <title>The draft genome of Treponema saccharophilum DSM 2985.</title>
        <authorList>
            <consortium name="US DOE Joint Genome Institute (JGI-PGF)"/>
            <person name="Lucas S."/>
            <person name="Copeland A."/>
            <person name="Lapidus A."/>
            <person name="Glavina del Rio T."/>
            <person name="Dalin E."/>
            <person name="Tice H."/>
            <person name="Bruce D."/>
            <person name="Goodwin L."/>
            <person name="Pitluck S."/>
            <person name="Peters L."/>
            <person name="Kyrpides N."/>
            <person name="Mavromatis K."/>
            <person name="Ivanova N."/>
            <person name="Markowitz V."/>
            <person name="Cheng J.-F."/>
            <person name="Hugenholtz P."/>
            <person name="Woyke T."/>
            <person name="Wu D."/>
            <person name="Gronow S."/>
            <person name="Wellnitz S."/>
            <person name="Brambilla E."/>
            <person name="Klenk H.-P."/>
            <person name="Eisen J.A."/>
        </authorList>
    </citation>
    <scope>NUCLEOTIDE SEQUENCE [LARGE SCALE GENOMIC DNA]</scope>
    <source>
        <strain evidence="2 3">DSM 2985</strain>
    </source>
</reference>
<dbReference type="Proteomes" id="UP000003571">
    <property type="component" value="Unassembled WGS sequence"/>
</dbReference>
<dbReference type="SUPFAM" id="SSF55729">
    <property type="entry name" value="Acyl-CoA N-acyltransferases (Nat)"/>
    <property type="match status" value="1"/>
</dbReference>